<name>A0ABV0QWZ8_9TELE</name>
<dbReference type="InterPro" id="IPR025615">
    <property type="entry name" value="TILa_dom"/>
</dbReference>
<evidence type="ECO:0000256" key="1">
    <source>
        <dbReference type="ARBA" id="ARBA00022737"/>
    </source>
</evidence>
<accession>A0ABV0QWZ8</accession>
<dbReference type="SMART" id="SM00216">
    <property type="entry name" value="VWD"/>
    <property type="match status" value="2"/>
</dbReference>
<dbReference type="EMBL" id="JAHRIN010025627">
    <property type="protein sequence ID" value="MEQ2200007.1"/>
    <property type="molecule type" value="Genomic_DNA"/>
</dbReference>
<dbReference type="InterPro" id="IPR002919">
    <property type="entry name" value="TIL_dom"/>
</dbReference>
<feature type="domain" description="VWFD" evidence="4">
    <location>
        <begin position="138"/>
        <end position="316"/>
    </location>
</feature>
<dbReference type="Gene3D" id="2.10.25.10">
    <property type="entry name" value="Laminin"/>
    <property type="match status" value="2"/>
</dbReference>
<comment type="caution">
    <text evidence="5">The sequence shown here is derived from an EMBL/GenBank/DDBJ whole genome shotgun (WGS) entry which is preliminary data.</text>
</comment>
<dbReference type="Pfam" id="PF08742">
    <property type="entry name" value="C8"/>
    <property type="match status" value="2"/>
</dbReference>
<sequence>KYLHFSHSSSCLWYIYIHPAMNCQRNSHYEECASPCQPSCPFPEEKQVCSGVCVEACVCDQGYVLSAGVCVPVKTCGCSYQGRYYMPGQQFWADETCGRLCVCNTTLGMVTCREASCSAKEKCTVMNGERACRPISYNTCTASGDPHYRTFDGRKYDFQGTCEYQLAGLCSQQAGLVPFNVTVQNDNRGSKAVSYTKTVRISIYGATLIISREYPYKVLLNGQLALLPLDYNNELAVFQSGRTAVVDTKAGITVSFDWMSTVTISLPSTYQGTVCGLCGNYNGKAQDELVMPNRQTAPDGTRLGESWQVGLSPGCSSACQGPWCQACSDSESKVYQATKYCGIIADKAGPFRECHSHVDPASYMEDCVYDVCQYHGHQGSVCDAVEVYVSESLKCPSNSHYTLCATGCPATCASLTSFATCHRRCAEACECDQGYLLSGEACVPVRECGCSYDGQYYKKGEVFYPEDKCMEKCTCGENGAVTCQKQKCRQGEVCKLVNGVKGCHPEGEAKCVASGDPHYTSFDGRRFDFQGTCVYVLAKVCDDDKGQLTPFTVTQGNEKYGNGKVAVTKSIAVTVYDYVNDELLNLPLSLDEGRLMVTQEGRNIVIRTTFGLRVLYDTVYYVEVVVPSTYQDRMCGLCGNYNNKGSDDFKLPGGNQANGIDDFGKAWVVDLPGYVCGGCGGQCPTCESAKAALYGKPDSCGIISALNGPFKACHSKIDPAAYVSNCVFDVCATDGNKDTLCDSIQAYALACQSAGIQIQTWRSNSFCRRKHTAAFYLAVHAIYVL</sequence>
<evidence type="ECO:0000313" key="6">
    <source>
        <dbReference type="Proteomes" id="UP001434883"/>
    </source>
</evidence>
<dbReference type="InterPro" id="IPR050780">
    <property type="entry name" value="Mucin_vWF_Thrombospondin_sf"/>
</dbReference>
<dbReference type="InterPro" id="IPR001846">
    <property type="entry name" value="VWF_type-D"/>
</dbReference>
<evidence type="ECO:0000256" key="2">
    <source>
        <dbReference type="ARBA" id="ARBA00023157"/>
    </source>
</evidence>
<feature type="domain" description="VWFD" evidence="4">
    <location>
        <begin position="509"/>
        <end position="677"/>
    </location>
</feature>
<evidence type="ECO:0000313" key="5">
    <source>
        <dbReference type="EMBL" id="MEQ2200007.1"/>
    </source>
</evidence>
<dbReference type="PROSITE" id="PS51233">
    <property type="entry name" value="VWFD"/>
    <property type="match status" value="2"/>
</dbReference>
<keyword evidence="6" id="KW-1185">Reference proteome</keyword>
<dbReference type="SMART" id="SM00215">
    <property type="entry name" value="VWC_out"/>
    <property type="match status" value="2"/>
</dbReference>
<dbReference type="SUPFAM" id="SSF57603">
    <property type="entry name" value="FnI-like domain"/>
    <property type="match status" value="1"/>
</dbReference>
<feature type="non-terminal residue" evidence="5">
    <location>
        <position position="1"/>
    </location>
</feature>
<gene>
    <name evidence="5" type="ORF">XENOCAPTIV_019720</name>
</gene>
<proteinExistence type="predicted"/>
<dbReference type="Pfam" id="PF00094">
    <property type="entry name" value="VWD"/>
    <property type="match status" value="2"/>
</dbReference>
<reference evidence="5 6" key="1">
    <citation type="submission" date="2021-06" db="EMBL/GenBank/DDBJ databases">
        <authorList>
            <person name="Palmer J.M."/>
        </authorList>
    </citation>
    <scope>NUCLEOTIDE SEQUENCE [LARGE SCALE GENOMIC DNA]</scope>
    <source>
        <strain evidence="5 6">XC_2019</strain>
        <tissue evidence="5">Muscle</tissue>
    </source>
</reference>
<dbReference type="CDD" id="cd19941">
    <property type="entry name" value="TIL"/>
    <property type="match status" value="2"/>
</dbReference>
<dbReference type="InterPro" id="IPR014853">
    <property type="entry name" value="VWF/SSPO/ZAN-like_Cys-rich_dom"/>
</dbReference>
<keyword evidence="3" id="KW-0325">Glycoprotein</keyword>
<evidence type="ECO:0000259" key="4">
    <source>
        <dbReference type="PROSITE" id="PS51233"/>
    </source>
</evidence>
<dbReference type="SMART" id="SM00832">
    <property type="entry name" value="C8"/>
    <property type="match status" value="2"/>
</dbReference>
<keyword evidence="1" id="KW-0677">Repeat</keyword>
<dbReference type="InterPro" id="IPR001007">
    <property type="entry name" value="VWF_dom"/>
</dbReference>
<dbReference type="Proteomes" id="UP001434883">
    <property type="component" value="Unassembled WGS sequence"/>
</dbReference>
<keyword evidence="2" id="KW-1015">Disulfide bond</keyword>
<dbReference type="InterPro" id="IPR036084">
    <property type="entry name" value="Ser_inhib-like_sf"/>
</dbReference>
<organism evidence="5 6">
    <name type="scientific">Xenoophorus captivus</name>
    <dbReference type="NCBI Taxonomy" id="1517983"/>
    <lineage>
        <taxon>Eukaryota</taxon>
        <taxon>Metazoa</taxon>
        <taxon>Chordata</taxon>
        <taxon>Craniata</taxon>
        <taxon>Vertebrata</taxon>
        <taxon>Euteleostomi</taxon>
        <taxon>Actinopterygii</taxon>
        <taxon>Neopterygii</taxon>
        <taxon>Teleostei</taxon>
        <taxon>Neoteleostei</taxon>
        <taxon>Acanthomorphata</taxon>
        <taxon>Ovalentaria</taxon>
        <taxon>Atherinomorphae</taxon>
        <taxon>Cyprinodontiformes</taxon>
        <taxon>Goodeidae</taxon>
        <taxon>Xenoophorus</taxon>
    </lineage>
</organism>
<dbReference type="PANTHER" id="PTHR11339">
    <property type="entry name" value="EXTRACELLULAR MATRIX GLYCOPROTEIN RELATED"/>
    <property type="match status" value="1"/>
</dbReference>
<evidence type="ECO:0000256" key="3">
    <source>
        <dbReference type="ARBA" id="ARBA00023180"/>
    </source>
</evidence>
<dbReference type="PANTHER" id="PTHR11339:SF373">
    <property type="entry name" value="VWFD DOMAIN-CONTAINING PROTEIN"/>
    <property type="match status" value="1"/>
</dbReference>
<dbReference type="Pfam" id="PF12714">
    <property type="entry name" value="TILa"/>
    <property type="match status" value="2"/>
</dbReference>
<dbReference type="SUPFAM" id="SSF57567">
    <property type="entry name" value="Serine protease inhibitors"/>
    <property type="match status" value="2"/>
</dbReference>
<protein>
    <recommendedName>
        <fullName evidence="4">VWFD domain-containing protein</fullName>
    </recommendedName>
</protein>
<dbReference type="Gene3D" id="2.10.70.10">
    <property type="entry name" value="Complement Module, domain 1"/>
    <property type="match status" value="1"/>
</dbReference>
<dbReference type="Pfam" id="PF01826">
    <property type="entry name" value="TIL"/>
    <property type="match status" value="2"/>
</dbReference>